<reference evidence="3 4" key="1">
    <citation type="submission" date="2022-05" db="EMBL/GenBank/DDBJ databases">
        <authorList>
            <consortium name="Genoscope - CEA"/>
            <person name="William W."/>
        </authorList>
    </citation>
    <scope>NUCLEOTIDE SEQUENCE [LARGE SCALE GENOMIC DNA]</scope>
</reference>
<gene>
    <name evidence="3" type="ORF">PEVE_00002475</name>
</gene>
<keyword evidence="1" id="KW-0175">Coiled coil</keyword>
<comment type="caution">
    <text evidence="3">The sequence shown here is derived from an EMBL/GenBank/DDBJ whole genome shotgun (WGS) entry which is preliminary data.</text>
</comment>
<dbReference type="EMBL" id="CALNXI010001144">
    <property type="protein sequence ID" value="CAH3157346.1"/>
    <property type="molecule type" value="Genomic_DNA"/>
</dbReference>
<organism evidence="3 4">
    <name type="scientific">Porites evermanni</name>
    <dbReference type="NCBI Taxonomy" id="104178"/>
    <lineage>
        <taxon>Eukaryota</taxon>
        <taxon>Metazoa</taxon>
        <taxon>Cnidaria</taxon>
        <taxon>Anthozoa</taxon>
        <taxon>Hexacorallia</taxon>
        <taxon>Scleractinia</taxon>
        <taxon>Fungiina</taxon>
        <taxon>Poritidae</taxon>
        <taxon>Porites</taxon>
    </lineage>
</organism>
<evidence type="ECO:0000313" key="4">
    <source>
        <dbReference type="Proteomes" id="UP001159427"/>
    </source>
</evidence>
<evidence type="ECO:0000256" key="1">
    <source>
        <dbReference type="SAM" id="Coils"/>
    </source>
</evidence>
<name>A0ABN8Q5D6_9CNID</name>
<protein>
    <submittedName>
        <fullName evidence="3">Uncharacterized protein</fullName>
    </submittedName>
</protein>
<proteinExistence type="predicted"/>
<feature type="coiled-coil region" evidence="1">
    <location>
        <begin position="55"/>
        <end position="91"/>
    </location>
</feature>
<dbReference type="Proteomes" id="UP001159427">
    <property type="component" value="Unassembled WGS sequence"/>
</dbReference>
<keyword evidence="4" id="KW-1185">Reference proteome</keyword>
<feature type="region of interest" description="Disordered" evidence="2">
    <location>
        <begin position="150"/>
        <end position="182"/>
    </location>
</feature>
<evidence type="ECO:0000256" key="2">
    <source>
        <dbReference type="SAM" id="MobiDB-lite"/>
    </source>
</evidence>
<sequence>MLQCWSATPTNGPEPDDFQNRAQIKRLFEESELVSRDSEAVRKFSDKYIVPEKLVAEYVEHLAQIKMRKEKKKEETERDRMERLNQQYNDIDLAGLYNSDTLSSLRVDELSLYFSHHKITFKGKRAEKVAMIKAHIGSLPYNSVECQQLRQPPRRNVRQQATSSLSEVETDSQSDVVDRVVGSSPSSLCKEILTGD</sequence>
<feature type="compositionally biased region" description="Polar residues" evidence="2">
    <location>
        <begin position="158"/>
        <end position="175"/>
    </location>
</feature>
<accession>A0ABN8Q5D6</accession>
<evidence type="ECO:0000313" key="3">
    <source>
        <dbReference type="EMBL" id="CAH3157346.1"/>
    </source>
</evidence>